<feature type="domain" description="Non-reducing end beta-L-arabinofuranosidase-like GH127 catalytic" evidence="2">
    <location>
        <begin position="39"/>
        <end position="422"/>
    </location>
</feature>
<dbReference type="InterPro" id="IPR049046">
    <property type="entry name" value="Beta-AFase-like_GH127_middle"/>
</dbReference>
<evidence type="ECO:0000259" key="3">
    <source>
        <dbReference type="Pfam" id="PF20736"/>
    </source>
</evidence>
<dbReference type="Proteomes" id="UP000199052">
    <property type="component" value="Unassembled WGS sequence"/>
</dbReference>
<feature type="region of interest" description="Disordered" evidence="1">
    <location>
        <begin position="653"/>
        <end position="672"/>
    </location>
</feature>
<name>A0A1I2KLA7_9ACTN</name>
<dbReference type="GO" id="GO:0005975">
    <property type="term" value="P:carbohydrate metabolic process"/>
    <property type="evidence" value="ECO:0007669"/>
    <property type="project" value="InterPro"/>
</dbReference>
<evidence type="ECO:0000256" key="1">
    <source>
        <dbReference type="SAM" id="MobiDB-lite"/>
    </source>
</evidence>
<reference evidence="6 7" key="1">
    <citation type="submission" date="2016-10" db="EMBL/GenBank/DDBJ databases">
        <authorList>
            <person name="de Groot N.N."/>
        </authorList>
    </citation>
    <scope>NUCLEOTIDE SEQUENCE [LARGE SCALE GENOMIC DNA]</scope>
    <source>
        <strain evidence="6 7">CPCC 202808</strain>
    </source>
</reference>
<dbReference type="SUPFAM" id="SSF48208">
    <property type="entry name" value="Six-hairpin glycosidases"/>
    <property type="match status" value="1"/>
</dbReference>
<feature type="domain" description="Non-reducing end beta-L-arabinofuranosidase-like GH127 C-terminal" evidence="4">
    <location>
        <begin position="530"/>
        <end position="649"/>
    </location>
</feature>
<dbReference type="OrthoDB" id="9757939at2"/>
<dbReference type="AlphaFoldDB" id="A0A1I2KLA7"/>
<evidence type="ECO:0000313" key="5">
    <source>
        <dbReference type="EMBL" id="NYH81197.1"/>
    </source>
</evidence>
<organism evidence="6 7">
    <name type="scientific">Actinopolymorpha cephalotaxi</name>
    <dbReference type="NCBI Taxonomy" id="504797"/>
    <lineage>
        <taxon>Bacteria</taxon>
        <taxon>Bacillati</taxon>
        <taxon>Actinomycetota</taxon>
        <taxon>Actinomycetes</taxon>
        <taxon>Propionibacteriales</taxon>
        <taxon>Actinopolymorphaceae</taxon>
        <taxon>Actinopolymorpha</taxon>
    </lineage>
</organism>
<dbReference type="Proteomes" id="UP000533017">
    <property type="component" value="Unassembled WGS sequence"/>
</dbReference>
<keyword evidence="8" id="KW-1185">Reference proteome</keyword>
<dbReference type="EMBL" id="JACBZA010000001">
    <property type="protein sequence ID" value="NYH81197.1"/>
    <property type="molecule type" value="Genomic_DNA"/>
</dbReference>
<evidence type="ECO:0000313" key="7">
    <source>
        <dbReference type="Proteomes" id="UP000199052"/>
    </source>
</evidence>
<dbReference type="RefSeq" id="WP_092880148.1">
    <property type="nucleotide sequence ID" value="NZ_FOOI01000001.1"/>
</dbReference>
<evidence type="ECO:0008006" key="9">
    <source>
        <dbReference type="Google" id="ProtNLM"/>
    </source>
</evidence>
<dbReference type="Pfam" id="PF07944">
    <property type="entry name" value="Beta-AFase-like_GH127_cat"/>
    <property type="match status" value="1"/>
</dbReference>
<gene>
    <name evidence="5" type="ORF">FHR37_000048</name>
    <name evidence="6" type="ORF">SAMN05421678_101281</name>
</gene>
<sequence>MSTTANRPADAQSGAPAASGPVEPTADSRALHRPLRLRDVRIDGGPLGRWQDTNRAASIPLGIKQLEEAGNLHNLGLAAGEVTGDFRGPRFMDSDLYKQLEAAAWEAGREDAGELHDFLRRAAELLTRAQRPDGYLNSYYQVVKPERQYAELEHSHEMYCAGHLVQAAVAAARVGGEPELLAVARRFADHLVEVFLRGGNPGIDGHPEIETALVELYRLTGERSYLDLSLHLVDERGKGHIAGSGMGQRYFQDHLPVREADTEVGHAVRALYLEAGIVDLYLETGDASLLDSSVRRWEDMVATKTQLTGGVGSRHSHEAFGDRYELPPDRSYNETCAAIASVHWNWRLQLATGEGRYADLLERTLYNAFAASTSTDGTRFFYVNPLQRRHDHTEGDDPGRRHEWFSCACCPPNIMRLVSTLGHYVATTNDDGLSVHQYVPGTIRADLPAGEVALSVRTEYPWEGEVAFTVDTAPEGEWSLALRVPGWSPSVGVGVNAEPVDATPDERGYVVVRRAWSPGDTVTISLDLTPRLVFPHQRIDAVRGCVAVERGPLVYCFEQADQAEGVDVEDLTLAANTRVRVVPQADLAGVGRTVLLTMDAAAASQPRNGFPYSSQPAAESVTSHAVTATAVPYFQWDNRDGGAMRVWLPVTQSGAQSATPQGTPHVTSGEAS</sequence>
<dbReference type="Pfam" id="PF20737">
    <property type="entry name" value="Glyco_hydro127C"/>
    <property type="match status" value="1"/>
</dbReference>
<dbReference type="InterPro" id="IPR012878">
    <property type="entry name" value="Beta-AFase-like_GH127_cat"/>
</dbReference>
<dbReference type="EMBL" id="FOOI01000001">
    <property type="protein sequence ID" value="SFF65901.1"/>
    <property type="molecule type" value="Genomic_DNA"/>
</dbReference>
<dbReference type="InterPro" id="IPR008928">
    <property type="entry name" value="6-hairpin_glycosidase_sf"/>
</dbReference>
<feature type="region of interest" description="Disordered" evidence="1">
    <location>
        <begin position="1"/>
        <end position="32"/>
    </location>
</feature>
<reference evidence="5 8" key="2">
    <citation type="submission" date="2020-07" db="EMBL/GenBank/DDBJ databases">
        <title>Sequencing the genomes of 1000 actinobacteria strains.</title>
        <authorList>
            <person name="Klenk H.-P."/>
        </authorList>
    </citation>
    <scope>NUCLEOTIDE SEQUENCE [LARGE SCALE GENOMIC DNA]</scope>
    <source>
        <strain evidence="5 8">DSM 45117</strain>
    </source>
</reference>
<dbReference type="Pfam" id="PF20736">
    <property type="entry name" value="Glyco_hydro127M"/>
    <property type="match status" value="1"/>
</dbReference>
<dbReference type="InterPro" id="IPR049174">
    <property type="entry name" value="Beta-AFase-like"/>
</dbReference>
<feature type="domain" description="Non-reducing end beta-L-arabinofuranosidase-like GH127 middle" evidence="3">
    <location>
        <begin position="433"/>
        <end position="527"/>
    </location>
</feature>
<dbReference type="STRING" id="504797.SAMN05421678_101281"/>
<evidence type="ECO:0000313" key="8">
    <source>
        <dbReference type="Proteomes" id="UP000533017"/>
    </source>
</evidence>
<dbReference type="PANTHER" id="PTHR43465">
    <property type="entry name" value="DUF1680 DOMAIN PROTEIN (AFU_ORTHOLOGUE AFUA_1G08910)"/>
    <property type="match status" value="1"/>
</dbReference>
<evidence type="ECO:0000259" key="4">
    <source>
        <dbReference type="Pfam" id="PF20737"/>
    </source>
</evidence>
<protein>
    <recommendedName>
        <fullName evidence="9">Glycoside hydrolase family 127 protein</fullName>
    </recommendedName>
</protein>
<evidence type="ECO:0000313" key="6">
    <source>
        <dbReference type="EMBL" id="SFF65901.1"/>
    </source>
</evidence>
<accession>A0A1I2KLA7</accession>
<dbReference type="InterPro" id="IPR049049">
    <property type="entry name" value="Beta-AFase-like_GH127_C"/>
</dbReference>
<proteinExistence type="predicted"/>
<dbReference type="PANTHER" id="PTHR43465:SF2">
    <property type="entry name" value="DUF1680 DOMAIN PROTEIN (AFU_ORTHOLOGUE AFUA_1G08910)"/>
    <property type="match status" value="1"/>
</dbReference>
<evidence type="ECO:0000259" key="2">
    <source>
        <dbReference type="Pfam" id="PF07944"/>
    </source>
</evidence>